<dbReference type="GO" id="GO:0004640">
    <property type="term" value="F:phosphoribosylanthranilate isomerase activity"/>
    <property type="evidence" value="ECO:0007669"/>
    <property type="project" value="UniProtKB-UniRule"/>
</dbReference>
<dbReference type="HAMAP" id="MF_00135">
    <property type="entry name" value="PRAI"/>
    <property type="match status" value="1"/>
</dbReference>
<dbReference type="SUPFAM" id="SSF51366">
    <property type="entry name" value="Ribulose-phoshate binding barrel"/>
    <property type="match status" value="1"/>
</dbReference>
<evidence type="ECO:0000256" key="7">
    <source>
        <dbReference type="ARBA" id="ARBA00023141"/>
    </source>
</evidence>
<keyword evidence="5 9" id="KW-0028">Amino-acid biosynthesis</keyword>
<evidence type="ECO:0000313" key="11">
    <source>
        <dbReference type="EMBL" id="TCO83893.1"/>
    </source>
</evidence>
<dbReference type="EMBL" id="SLXA01000011">
    <property type="protein sequence ID" value="TCO83893.1"/>
    <property type="molecule type" value="Genomic_DNA"/>
</dbReference>
<evidence type="ECO:0000256" key="8">
    <source>
        <dbReference type="ARBA" id="ARBA00023235"/>
    </source>
</evidence>
<accession>A0A4R2LGA3</accession>
<dbReference type="InterPro" id="IPR001240">
    <property type="entry name" value="PRAI_dom"/>
</dbReference>
<keyword evidence="7 9" id="KW-0057">Aromatic amino acid biosynthesis</keyword>
<comment type="catalytic activity">
    <reaction evidence="1 9">
        <text>N-(5-phospho-beta-D-ribosyl)anthranilate = 1-(2-carboxyphenylamino)-1-deoxy-D-ribulose 5-phosphate</text>
        <dbReference type="Rhea" id="RHEA:21540"/>
        <dbReference type="ChEBI" id="CHEBI:18277"/>
        <dbReference type="ChEBI" id="CHEBI:58613"/>
        <dbReference type="EC" id="5.3.1.24"/>
    </reaction>
</comment>
<comment type="caution">
    <text evidence="11">The sequence shown here is derived from an EMBL/GenBank/DDBJ whole genome shotgun (WGS) entry which is preliminary data.</text>
</comment>
<dbReference type="PANTHER" id="PTHR42894">
    <property type="entry name" value="N-(5'-PHOSPHORIBOSYL)ANTHRANILATE ISOMERASE"/>
    <property type="match status" value="1"/>
</dbReference>
<proteinExistence type="inferred from homology"/>
<organism evidence="11 12">
    <name type="scientific">Frisingicoccus caecimuris</name>
    <dbReference type="NCBI Taxonomy" id="1796636"/>
    <lineage>
        <taxon>Bacteria</taxon>
        <taxon>Bacillati</taxon>
        <taxon>Bacillota</taxon>
        <taxon>Clostridia</taxon>
        <taxon>Lachnospirales</taxon>
        <taxon>Lachnospiraceae</taxon>
        <taxon>Frisingicoccus</taxon>
    </lineage>
</organism>
<evidence type="ECO:0000259" key="10">
    <source>
        <dbReference type="Pfam" id="PF00697"/>
    </source>
</evidence>
<dbReference type="PANTHER" id="PTHR42894:SF1">
    <property type="entry name" value="N-(5'-PHOSPHORIBOSYL)ANTHRANILATE ISOMERASE"/>
    <property type="match status" value="1"/>
</dbReference>
<dbReference type="Pfam" id="PF00697">
    <property type="entry name" value="PRAI"/>
    <property type="match status" value="1"/>
</dbReference>
<evidence type="ECO:0000256" key="6">
    <source>
        <dbReference type="ARBA" id="ARBA00022822"/>
    </source>
</evidence>
<dbReference type="EC" id="5.3.1.24" evidence="3 9"/>
<keyword evidence="12" id="KW-1185">Reference proteome</keyword>
<evidence type="ECO:0000313" key="12">
    <source>
        <dbReference type="Proteomes" id="UP000295711"/>
    </source>
</evidence>
<feature type="domain" description="N-(5'phosphoribosyl) anthranilate isomerase (PRAI)" evidence="10">
    <location>
        <begin position="4"/>
        <end position="197"/>
    </location>
</feature>
<comment type="similarity">
    <text evidence="9">Belongs to the TrpF family.</text>
</comment>
<dbReference type="OrthoDB" id="9786954at2"/>
<evidence type="ECO:0000256" key="1">
    <source>
        <dbReference type="ARBA" id="ARBA00001164"/>
    </source>
</evidence>
<evidence type="ECO:0000256" key="2">
    <source>
        <dbReference type="ARBA" id="ARBA00004664"/>
    </source>
</evidence>
<keyword evidence="6 9" id="KW-0822">Tryptophan biosynthesis</keyword>
<evidence type="ECO:0000256" key="3">
    <source>
        <dbReference type="ARBA" id="ARBA00012572"/>
    </source>
</evidence>
<sequence>MIRIKICGLRRKADILGVNHLDINDVGFVFADSPRQIDEKIAAGLREKLRPDIDAVGVFVNEAPEKIIGLVKNGIIQKIQLHGDEDDEYIRNLKREMNCPIVKAVRVQSADTVLRAQRLGADLLLLDTYVKNMRGGSGRSFDLKHVPEMETPWYMAGGLTPENVTERLRMRIPYGVDISSGVETNGYKDMKKIEKFTAMIRAFEKTRSGKEDER</sequence>
<evidence type="ECO:0000256" key="9">
    <source>
        <dbReference type="HAMAP-Rule" id="MF_00135"/>
    </source>
</evidence>
<dbReference type="UniPathway" id="UPA00035">
    <property type="reaction ID" value="UER00042"/>
</dbReference>
<dbReference type="AlphaFoldDB" id="A0A4R2LGA3"/>
<keyword evidence="8 9" id="KW-0413">Isomerase</keyword>
<dbReference type="CDD" id="cd00405">
    <property type="entry name" value="PRAI"/>
    <property type="match status" value="1"/>
</dbReference>
<protein>
    <recommendedName>
        <fullName evidence="4 9">N-(5'-phosphoribosyl)anthranilate isomerase</fullName>
        <shortName evidence="9">PRAI</shortName>
        <ecNumber evidence="3 9">5.3.1.24</ecNumber>
    </recommendedName>
</protein>
<comment type="pathway">
    <text evidence="2 9">Amino-acid biosynthesis; L-tryptophan biosynthesis; L-tryptophan from chorismate: step 3/5.</text>
</comment>
<dbReference type="Gene3D" id="3.20.20.70">
    <property type="entry name" value="Aldolase class I"/>
    <property type="match status" value="1"/>
</dbReference>
<dbReference type="InterPro" id="IPR011060">
    <property type="entry name" value="RibuloseP-bd_barrel"/>
</dbReference>
<evidence type="ECO:0000256" key="4">
    <source>
        <dbReference type="ARBA" id="ARBA00022272"/>
    </source>
</evidence>
<dbReference type="Proteomes" id="UP000295711">
    <property type="component" value="Unassembled WGS sequence"/>
</dbReference>
<dbReference type="GO" id="GO:0000162">
    <property type="term" value="P:L-tryptophan biosynthetic process"/>
    <property type="evidence" value="ECO:0007669"/>
    <property type="project" value="UniProtKB-UniRule"/>
</dbReference>
<evidence type="ECO:0000256" key="5">
    <source>
        <dbReference type="ARBA" id="ARBA00022605"/>
    </source>
</evidence>
<dbReference type="InterPro" id="IPR044643">
    <property type="entry name" value="TrpF_fam"/>
</dbReference>
<dbReference type="InterPro" id="IPR013785">
    <property type="entry name" value="Aldolase_TIM"/>
</dbReference>
<name>A0A4R2LGA3_9FIRM</name>
<dbReference type="RefSeq" id="WP_132092844.1">
    <property type="nucleotide sequence ID" value="NZ_JANKAQ010000012.1"/>
</dbReference>
<reference evidence="11 12" key="1">
    <citation type="submission" date="2019-03" db="EMBL/GenBank/DDBJ databases">
        <title>Genomic Encyclopedia of Type Strains, Phase IV (KMG-IV): sequencing the most valuable type-strain genomes for metagenomic binning, comparative biology and taxonomic classification.</title>
        <authorList>
            <person name="Goeker M."/>
        </authorList>
    </citation>
    <scope>NUCLEOTIDE SEQUENCE [LARGE SCALE GENOMIC DNA]</scope>
    <source>
        <strain evidence="11 12">DSM 28559</strain>
    </source>
</reference>
<gene>
    <name evidence="9" type="primary">trpF</name>
    <name evidence="11" type="ORF">EV212_11145</name>
</gene>